<proteinExistence type="predicted"/>
<name>A0AA38T911_9ASTR</name>
<dbReference type="CDD" id="cd00303">
    <property type="entry name" value="retropepsin_like"/>
    <property type="match status" value="1"/>
</dbReference>
<evidence type="ECO:0008006" key="7">
    <source>
        <dbReference type="Google" id="ProtNLM"/>
    </source>
</evidence>
<keyword evidence="1" id="KW-0479">Metal-binding</keyword>
<evidence type="ECO:0000259" key="3">
    <source>
        <dbReference type="PROSITE" id="PS50158"/>
    </source>
</evidence>
<feature type="region of interest" description="Disordered" evidence="2">
    <location>
        <begin position="321"/>
        <end position="369"/>
    </location>
</feature>
<dbReference type="InterPro" id="IPR036397">
    <property type="entry name" value="RNaseH_sf"/>
</dbReference>
<dbReference type="FunFam" id="3.30.420.10:FF:000032">
    <property type="entry name" value="Retrovirus-related Pol polyprotein from transposon 297-like Protein"/>
    <property type="match status" value="1"/>
</dbReference>
<evidence type="ECO:0000256" key="1">
    <source>
        <dbReference type="PROSITE-ProRule" id="PRU00047"/>
    </source>
</evidence>
<dbReference type="Proteomes" id="UP001172457">
    <property type="component" value="Chromosome 3"/>
</dbReference>
<dbReference type="InterPro" id="IPR005162">
    <property type="entry name" value="Retrotrans_gag_dom"/>
</dbReference>
<dbReference type="PROSITE" id="PS50994">
    <property type="entry name" value="INTEGRASE"/>
    <property type="match status" value="1"/>
</dbReference>
<comment type="caution">
    <text evidence="5">The sequence shown here is derived from an EMBL/GenBank/DDBJ whole genome shotgun (WGS) entry which is preliminary data.</text>
</comment>
<dbReference type="InterPro" id="IPR036875">
    <property type="entry name" value="Znf_CCHC_sf"/>
</dbReference>
<dbReference type="Pfam" id="PF17921">
    <property type="entry name" value="Integrase_H2C2"/>
    <property type="match status" value="1"/>
</dbReference>
<keyword evidence="1" id="KW-0863">Zinc-finger</keyword>
<organism evidence="5 6">
    <name type="scientific">Centaurea solstitialis</name>
    <name type="common">yellow star-thistle</name>
    <dbReference type="NCBI Taxonomy" id="347529"/>
    <lineage>
        <taxon>Eukaryota</taxon>
        <taxon>Viridiplantae</taxon>
        <taxon>Streptophyta</taxon>
        <taxon>Embryophyta</taxon>
        <taxon>Tracheophyta</taxon>
        <taxon>Spermatophyta</taxon>
        <taxon>Magnoliopsida</taxon>
        <taxon>eudicotyledons</taxon>
        <taxon>Gunneridae</taxon>
        <taxon>Pentapetalae</taxon>
        <taxon>asterids</taxon>
        <taxon>campanulids</taxon>
        <taxon>Asterales</taxon>
        <taxon>Asteraceae</taxon>
        <taxon>Carduoideae</taxon>
        <taxon>Cardueae</taxon>
        <taxon>Centaureinae</taxon>
        <taxon>Centaurea</taxon>
    </lineage>
</organism>
<dbReference type="Pfam" id="PF13650">
    <property type="entry name" value="Asp_protease_2"/>
    <property type="match status" value="1"/>
</dbReference>
<dbReference type="Pfam" id="PF03732">
    <property type="entry name" value="Retrotrans_gag"/>
    <property type="match status" value="1"/>
</dbReference>
<dbReference type="InterPro" id="IPR056924">
    <property type="entry name" value="SH3_Tf2-1"/>
</dbReference>
<evidence type="ECO:0000256" key="2">
    <source>
        <dbReference type="SAM" id="MobiDB-lite"/>
    </source>
</evidence>
<dbReference type="Pfam" id="PF24626">
    <property type="entry name" value="SH3_Tf2-1"/>
    <property type="match status" value="1"/>
</dbReference>
<sequence>MILESRIKFNELSFQRLRKHMIWGSFRCSTNEKEIGVQSDPPWQIHILEFLRPYLIQKVSKSAEFPVPMPPRRPPPVHRLDEAYEQELEDRFMRRMEARLDQVVDQLTGRMADLINRRHNDEDFVNEFGSEDEPSTVSARHLDRRPRESDRRWENGMRIDVPEFDGESLNPEGFIDWLATVEEVFEFKGVPEDKRVALIATRLRGRASAWWQQLKQTRSRLGKSKIVTWEKMKKNLRANFLPHNFQRVMYQRLQNLKQGAKSVDDYTTEFYKLIARNDIQESEAHLVSRYIGGLRGQIMDSVNLFDPMTISEAHQRALAFEKQSRRGGSYAPANIGGSSGQNSLMPRGGPNPNQKNVAGGNAGPIPKGPSSSGLKCFSCGESGHRQSECKRAGKRVMFGEVEDWQDDDGEEEYHEGPLYDIEPQYEEELVDGDVGVSLVVRRSCLTPKVTDDDWLKHNIFQSTCTVSGKVCSFVIDSGSCDNLISEDAVRKLALKTESHPKPYKLQWFKKGGEVTVSKRALVHFSIGTRYKDDVWCDVVSMDACHLLLGRPWEYDRNVVHDGRANTYSFVFDGVKITLVPSKPKELVVKPSGTLLTLAQFDEELGSAESVFVLIGKEVAEEVKVPDSMVPLLREFDDVFPEELPAGLPPLRDIQHHVDLEPGAQLPNRPHYRMSPAEHEELHGEGHVGRDRTLQLVQSSYFWPTMRKEVDRFVKRCKICQVSKGTATNAGLYLPLPVPLQPWVDISMDFVLGLPRTQRGNDSVFVVVDRFSKMVHFILCKKTTDAVKVAQLFFREIYRLHGLPSSIVSDRDTRFLSHFWRSLWNMVNTKLNFSSAYHPQTDGQTEVVNRSLGNLLRCLVGDHVKAWDQKLCQAEFAHNHAVNRSTGFSPFQVVYSVQPRGPLDLMSLPVAGSVPKKVEDFVDGLHEVHKAVYDNLVRANAKYKQFADQTRRQVDFEVGDFVWAVLTKDRFSVGEYNKLSAKKIGPVEIVEKINPNAYRLKLPSHIRCADVFNVKHLLPYHGDSSDDEVAGNSRSNFVHPGGNDAGRAVDEMALTFLEAHDRSNFKRE</sequence>
<dbReference type="PANTHER" id="PTHR35046:SF18">
    <property type="entry name" value="RNA-DIRECTED DNA POLYMERASE"/>
    <property type="match status" value="1"/>
</dbReference>
<dbReference type="EMBL" id="JARYMX010000003">
    <property type="protein sequence ID" value="KAJ9555714.1"/>
    <property type="molecule type" value="Genomic_DNA"/>
</dbReference>
<feature type="domain" description="Integrase catalytic" evidence="4">
    <location>
        <begin position="737"/>
        <end position="897"/>
    </location>
</feature>
<feature type="domain" description="CCHC-type" evidence="3">
    <location>
        <begin position="375"/>
        <end position="391"/>
    </location>
</feature>
<dbReference type="Pfam" id="PF00098">
    <property type="entry name" value="zf-CCHC"/>
    <property type="match status" value="1"/>
</dbReference>
<dbReference type="InterPro" id="IPR041588">
    <property type="entry name" value="Integrase_H2C2"/>
</dbReference>
<dbReference type="SUPFAM" id="SSF53098">
    <property type="entry name" value="Ribonuclease H-like"/>
    <property type="match status" value="1"/>
</dbReference>
<gene>
    <name evidence="5" type="ORF">OSB04_010328</name>
</gene>
<dbReference type="InterPro" id="IPR012337">
    <property type="entry name" value="RNaseH-like_sf"/>
</dbReference>
<dbReference type="PROSITE" id="PS50158">
    <property type="entry name" value="ZF_CCHC"/>
    <property type="match status" value="1"/>
</dbReference>
<dbReference type="GO" id="GO:0015074">
    <property type="term" value="P:DNA integration"/>
    <property type="evidence" value="ECO:0007669"/>
    <property type="project" value="InterPro"/>
</dbReference>
<accession>A0AA38T911</accession>
<dbReference type="SUPFAM" id="SSF50630">
    <property type="entry name" value="Acid proteases"/>
    <property type="match status" value="1"/>
</dbReference>
<dbReference type="GO" id="GO:0008270">
    <property type="term" value="F:zinc ion binding"/>
    <property type="evidence" value="ECO:0007669"/>
    <property type="project" value="UniProtKB-KW"/>
</dbReference>
<dbReference type="AlphaFoldDB" id="A0AA38T911"/>
<feature type="region of interest" description="Disordered" evidence="2">
    <location>
        <begin position="126"/>
        <end position="149"/>
    </location>
</feature>
<evidence type="ECO:0000259" key="4">
    <source>
        <dbReference type="PROSITE" id="PS50994"/>
    </source>
</evidence>
<keyword evidence="1" id="KW-0862">Zinc</keyword>
<dbReference type="InterPro" id="IPR021109">
    <property type="entry name" value="Peptidase_aspartic_dom_sf"/>
</dbReference>
<dbReference type="Gene3D" id="2.40.70.10">
    <property type="entry name" value="Acid Proteases"/>
    <property type="match status" value="1"/>
</dbReference>
<dbReference type="Gene3D" id="3.30.420.10">
    <property type="entry name" value="Ribonuclease H-like superfamily/Ribonuclease H"/>
    <property type="match status" value="1"/>
</dbReference>
<dbReference type="InterPro" id="IPR001878">
    <property type="entry name" value="Znf_CCHC"/>
</dbReference>
<dbReference type="PANTHER" id="PTHR35046">
    <property type="entry name" value="ZINC KNUCKLE (CCHC-TYPE) FAMILY PROTEIN"/>
    <property type="match status" value="1"/>
</dbReference>
<keyword evidence="6" id="KW-1185">Reference proteome</keyword>
<evidence type="ECO:0000313" key="6">
    <source>
        <dbReference type="Proteomes" id="UP001172457"/>
    </source>
</evidence>
<dbReference type="Gene3D" id="1.10.340.70">
    <property type="match status" value="1"/>
</dbReference>
<reference evidence="5" key="1">
    <citation type="submission" date="2023-03" db="EMBL/GenBank/DDBJ databases">
        <title>Chromosome-scale reference genome and RAD-based genetic map of yellow starthistle (Centaurea solstitialis) reveal putative structural variation and QTLs associated with invader traits.</title>
        <authorList>
            <person name="Reatini B."/>
            <person name="Cang F.A."/>
            <person name="Jiang Q."/>
            <person name="Mckibben M.T.W."/>
            <person name="Barker M.S."/>
            <person name="Rieseberg L.H."/>
            <person name="Dlugosch K.M."/>
        </authorList>
    </citation>
    <scope>NUCLEOTIDE SEQUENCE</scope>
    <source>
        <strain evidence="5">CAN-66</strain>
        <tissue evidence="5">Leaf</tissue>
    </source>
</reference>
<dbReference type="Pfam" id="PF00665">
    <property type="entry name" value="rve"/>
    <property type="match status" value="1"/>
</dbReference>
<dbReference type="GO" id="GO:0003676">
    <property type="term" value="F:nucleic acid binding"/>
    <property type="evidence" value="ECO:0007669"/>
    <property type="project" value="InterPro"/>
</dbReference>
<dbReference type="InterPro" id="IPR001584">
    <property type="entry name" value="Integrase_cat-core"/>
</dbReference>
<dbReference type="SUPFAM" id="SSF57756">
    <property type="entry name" value="Retrovirus zinc finger-like domains"/>
    <property type="match status" value="1"/>
</dbReference>
<protein>
    <recommendedName>
        <fullName evidence="7">Reverse transcriptase</fullName>
    </recommendedName>
</protein>
<evidence type="ECO:0000313" key="5">
    <source>
        <dbReference type="EMBL" id="KAJ9555714.1"/>
    </source>
</evidence>